<organism evidence="2 3">
    <name type="scientific">Pseudomonas syringae pv. philadelphi</name>
    <dbReference type="NCBI Taxonomy" id="251706"/>
    <lineage>
        <taxon>Bacteria</taxon>
        <taxon>Pseudomonadati</taxon>
        <taxon>Pseudomonadota</taxon>
        <taxon>Gammaproteobacteria</taxon>
        <taxon>Pseudomonadales</taxon>
        <taxon>Pseudomonadaceae</taxon>
        <taxon>Pseudomonas</taxon>
    </lineage>
</organism>
<name>A0A3M3YYN1_9PSED</name>
<sequence length="43" mass="4829">MAGFFVMAGHRHFLPEERGESRRLSERGDGMISQPTLPLNTAK</sequence>
<gene>
    <name evidence="2" type="ORF">ALQ33_101991</name>
</gene>
<evidence type="ECO:0000256" key="1">
    <source>
        <dbReference type="SAM" id="MobiDB-lite"/>
    </source>
</evidence>
<feature type="compositionally biased region" description="Basic and acidic residues" evidence="1">
    <location>
        <begin position="17"/>
        <end position="29"/>
    </location>
</feature>
<dbReference type="Proteomes" id="UP000279372">
    <property type="component" value="Unassembled WGS sequence"/>
</dbReference>
<accession>A0A3M3YYN1</accession>
<feature type="region of interest" description="Disordered" evidence="1">
    <location>
        <begin position="17"/>
        <end position="43"/>
    </location>
</feature>
<dbReference type="AlphaFoldDB" id="A0A3M3YYN1"/>
<dbReference type="EMBL" id="RBQB01000212">
    <property type="protein sequence ID" value="RMO86593.1"/>
    <property type="molecule type" value="Genomic_DNA"/>
</dbReference>
<protein>
    <submittedName>
        <fullName evidence="2">Uncharacterized protein</fullName>
    </submittedName>
</protein>
<evidence type="ECO:0000313" key="2">
    <source>
        <dbReference type="EMBL" id="RMO86593.1"/>
    </source>
</evidence>
<proteinExistence type="predicted"/>
<reference evidence="2 3" key="1">
    <citation type="submission" date="2018-08" db="EMBL/GenBank/DDBJ databases">
        <title>Recombination of ecologically and evolutionarily significant loci maintains genetic cohesion in the Pseudomonas syringae species complex.</title>
        <authorList>
            <person name="Dillon M."/>
            <person name="Thakur S."/>
            <person name="Almeida R.N.D."/>
            <person name="Weir B.S."/>
            <person name="Guttman D.S."/>
        </authorList>
    </citation>
    <scope>NUCLEOTIDE SEQUENCE [LARGE SCALE GENOMIC DNA]</scope>
    <source>
        <strain evidence="2 3">ICMP 8902</strain>
    </source>
</reference>
<feature type="compositionally biased region" description="Polar residues" evidence="1">
    <location>
        <begin position="33"/>
        <end position="43"/>
    </location>
</feature>
<comment type="caution">
    <text evidence="2">The sequence shown here is derived from an EMBL/GenBank/DDBJ whole genome shotgun (WGS) entry which is preliminary data.</text>
</comment>
<evidence type="ECO:0000313" key="3">
    <source>
        <dbReference type="Proteomes" id="UP000279372"/>
    </source>
</evidence>